<protein>
    <recommendedName>
        <fullName evidence="5">Major facilitator superfamily (MFS) profile domain-containing protein</fullName>
    </recommendedName>
</protein>
<name>A0AAE0WNS2_9PEZI</name>
<feature type="compositionally biased region" description="Basic and acidic residues" evidence="3">
    <location>
        <begin position="1"/>
        <end position="16"/>
    </location>
</feature>
<evidence type="ECO:0000256" key="1">
    <source>
        <dbReference type="ARBA" id="ARBA00004141"/>
    </source>
</evidence>
<evidence type="ECO:0000256" key="2">
    <source>
        <dbReference type="ARBA" id="ARBA00006727"/>
    </source>
</evidence>
<keyword evidence="7" id="KW-1185">Reference proteome</keyword>
<reference evidence="6" key="1">
    <citation type="submission" date="2023-07" db="EMBL/GenBank/DDBJ databases">
        <title>Black Yeasts Isolated from many extreme environments.</title>
        <authorList>
            <person name="Coleine C."/>
            <person name="Stajich J.E."/>
            <person name="Selbmann L."/>
        </authorList>
    </citation>
    <scope>NUCLEOTIDE SEQUENCE</scope>
    <source>
        <strain evidence="6">CCFEE 5485</strain>
    </source>
</reference>
<gene>
    <name evidence="6" type="ORF">LTR78_005103</name>
</gene>
<feature type="transmembrane region" description="Helical" evidence="4">
    <location>
        <begin position="147"/>
        <end position="166"/>
    </location>
</feature>
<feature type="transmembrane region" description="Helical" evidence="4">
    <location>
        <begin position="89"/>
        <end position="108"/>
    </location>
</feature>
<dbReference type="GO" id="GO:0016020">
    <property type="term" value="C:membrane"/>
    <property type="evidence" value="ECO:0007669"/>
    <property type="project" value="UniProtKB-SubCell"/>
</dbReference>
<feature type="transmembrane region" description="Helical" evidence="4">
    <location>
        <begin position="384"/>
        <end position="404"/>
    </location>
</feature>
<evidence type="ECO:0000256" key="3">
    <source>
        <dbReference type="SAM" id="MobiDB-lite"/>
    </source>
</evidence>
<evidence type="ECO:0000259" key="5">
    <source>
        <dbReference type="PROSITE" id="PS50850"/>
    </source>
</evidence>
<dbReference type="EMBL" id="JAUTXT010000016">
    <property type="protein sequence ID" value="KAK3675169.1"/>
    <property type="molecule type" value="Genomic_DNA"/>
</dbReference>
<keyword evidence="4" id="KW-0472">Membrane</keyword>
<feature type="transmembrane region" description="Helical" evidence="4">
    <location>
        <begin position="344"/>
        <end position="363"/>
    </location>
</feature>
<organism evidence="6 7">
    <name type="scientific">Recurvomyces mirabilis</name>
    <dbReference type="NCBI Taxonomy" id="574656"/>
    <lineage>
        <taxon>Eukaryota</taxon>
        <taxon>Fungi</taxon>
        <taxon>Dikarya</taxon>
        <taxon>Ascomycota</taxon>
        <taxon>Pezizomycotina</taxon>
        <taxon>Dothideomycetes</taxon>
        <taxon>Dothideomycetidae</taxon>
        <taxon>Mycosphaerellales</taxon>
        <taxon>Teratosphaeriaceae</taxon>
        <taxon>Recurvomyces</taxon>
    </lineage>
</organism>
<dbReference type="PANTHER" id="PTHR11360">
    <property type="entry name" value="MONOCARBOXYLATE TRANSPORTER"/>
    <property type="match status" value="1"/>
</dbReference>
<comment type="subcellular location">
    <subcellularLocation>
        <location evidence="1">Membrane</location>
        <topology evidence="1">Multi-pass membrane protein</topology>
    </subcellularLocation>
</comment>
<feature type="transmembrane region" description="Helical" evidence="4">
    <location>
        <begin position="178"/>
        <end position="200"/>
    </location>
</feature>
<evidence type="ECO:0000313" key="7">
    <source>
        <dbReference type="Proteomes" id="UP001274830"/>
    </source>
</evidence>
<dbReference type="Pfam" id="PF07690">
    <property type="entry name" value="MFS_1"/>
    <property type="match status" value="1"/>
</dbReference>
<dbReference type="AlphaFoldDB" id="A0AAE0WNS2"/>
<dbReference type="InterPro" id="IPR020846">
    <property type="entry name" value="MFS_dom"/>
</dbReference>
<feature type="transmembrane region" description="Helical" evidence="4">
    <location>
        <begin position="120"/>
        <end position="141"/>
    </location>
</feature>
<feature type="transmembrane region" description="Helical" evidence="4">
    <location>
        <begin position="48"/>
        <end position="69"/>
    </location>
</feature>
<dbReference type="PROSITE" id="PS50850">
    <property type="entry name" value="MFS"/>
    <property type="match status" value="1"/>
</dbReference>
<dbReference type="GO" id="GO:0022857">
    <property type="term" value="F:transmembrane transporter activity"/>
    <property type="evidence" value="ECO:0007669"/>
    <property type="project" value="InterPro"/>
</dbReference>
<comment type="caution">
    <text evidence="6">The sequence shown here is derived from an EMBL/GenBank/DDBJ whole genome shotgun (WGS) entry which is preliminary data.</text>
</comment>
<dbReference type="InterPro" id="IPR050327">
    <property type="entry name" value="Proton-linked_MCT"/>
</dbReference>
<feature type="transmembrane region" description="Helical" evidence="4">
    <location>
        <begin position="256"/>
        <end position="280"/>
    </location>
</feature>
<feature type="transmembrane region" description="Helical" evidence="4">
    <location>
        <begin position="212"/>
        <end position="235"/>
    </location>
</feature>
<feature type="domain" description="Major facilitator superfamily (MFS) profile" evidence="5">
    <location>
        <begin position="47"/>
        <end position="445"/>
    </location>
</feature>
<sequence>MADVENGKKEAYESSYDKTTSPTDSDLVPATIATPVAAVPLQDGGMRAWLQVLGSFLVFSNLWGFVFAFGSFQSFYQLDYLSDQTPSDISWIGTIATGLLIFVGILSGPLFDLGYFRSMLIVGGLGETLAIFLLSLCTKYYQILLTQGLLCGLTNGLLYLPGLALVGRSFKKHRSMAMALTTCGAPVGGIIYTLMFQQLITRIGFAWTIRAMGFFMLGSYLISFPLLLWGVTNLGDIATGSRRKMFDSAALRDLPFWSYSFSNFFIFTGYMVPFIFISAYGQSRLGLSQSTALNMIIAAQASSILGRLVAGYAASRIGAMIPWIVSAMASGAVCLAWIGVRTEGAFIAIACLYGCFSGPLIPLPPSVFPLVCPDVRVLGARLGMAQAIGSIASLIGAPIAGALLTTGGGGNNYTALQLFGGLVMIAGGFQLIGLYILLARRRDVGKFF</sequence>
<accession>A0AAE0WNS2</accession>
<dbReference type="SUPFAM" id="SSF103473">
    <property type="entry name" value="MFS general substrate transporter"/>
    <property type="match status" value="1"/>
</dbReference>
<evidence type="ECO:0000256" key="4">
    <source>
        <dbReference type="SAM" id="Phobius"/>
    </source>
</evidence>
<dbReference type="PANTHER" id="PTHR11360:SF252">
    <property type="entry name" value="MAJOR FACILITATOR SUPERFAMILY (MFS) PROFILE DOMAIN-CONTAINING PROTEIN-RELATED"/>
    <property type="match status" value="1"/>
</dbReference>
<dbReference type="Proteomes" id="UP001274830">
    <property type="component" value="Unassembled WGS sequence"/>
</dbReference>
<comment type="similarity">
    <text evidence="2">Belongs to the major facilitator superfamily. Monocarboxylate porter (TC 2.A.1.13) family.</text>
</comment>
<keyword evidence="4" id="KW-1133">Transmembrane helix</keyword>
<evidence type="ECO:0000313" key="6">
    <source>
        <dbReference type="EMBL" id="KAK3675169.1"/>
    </source>
</evidence>
<dbReference type="Gene3D" id="1.20.1250.20">
    <property type="entry name" value="MFS general substrate transporter like domains"/>
    <property type="match status" value="2"/>
</dbReference>
<feature type="transmembrane region" description="Helical" evidence="4">
    <location>
        <begin position="416"/>
        <end position="438"/>
    </location>
</feature>
<feature type="transmembrane region" description="Helical" evidence="4">
    <location>
        <begin position="317"/>
        <end position="338"/>
    </location>
</feature>
<proteinExistence type="inferred from homology"/>
<dbReference type="InterPro" id="IPR011701">
    <property type="entry name" value="MFS"/>
</dbReference>
<feature type="transmembrane region" description="Helical" evidence="4">
    <location>
        <begin position="292"/>
        <end position="310"/>
    </location>
</feature>
<dbReference type="InterPro" id="IPR036259">
    <property type="entry name" value="MFS_trans_sf"/>
</dbReference>
<keyword evidence="4" id="KW-0812">Transmembrane</keyword>
<feature type="region of interest" description="Disordered" evidence="3">
    <location>
        <begin position="1"/>
        <end position="27"/>
    </location>
</feature>